<feature type="region of interest" description="Disordered" evidence="7">
    <location>
        <begin position="328"/>
        <end position="359"/>
    </location>
</feature>
<dbReference type="SUPFAM" id="SSF88697">
    <property type="entry name" value="PUA domain-like"/>
    <property type="match status" value="1"/>
</dbReference>
<evidence type="ECO:0000313" key="9">
    <source>
        <dbReference type="EMBL" id="KAJ5090604.1"/>
    </source>
</evidence>
<comment type="subcellular location">
    <subcellularLocation>
        <location evidence="1">Nucleus</location>
    </subcellularLocation>
</comment>
<dbReference type="GO" id="GO:0003677">
    <property type="term" value="F:DNA binding"/>
    <property type="evidence" value="ECO:0007669"/>
    <property type="project" value="UniProtKB-KW"/>
</dbReference>
<dbReference type="InterPro" id="IPR000637">
    <property type="entry name" value="HMGI/Y_DNA-bd_CS"/>
</dbReference>
<dbReference type="GeneID" id="81360758"/>
<dbReference type="InterPro" id="IPR017956">
    <property type="entry name" value="AT_hook_DNA-bd_motif"/>
</dbReference>
<dbReference type="Gene3D" id="3.10.590.10">
    <property type="entry name" value="ph1033 like domains"/>
    <property type="match status" value="1"/>
</dbReference>
<keyword evidence="6" id="KW-0539">Nucleus</keyword>
<dbReference type="OrthoDB" id="41445at2759"/>
<dbReference type="InterPro" id="IPR000116">
    <property type="entry name" value="HMGA"/>
</dbReference>
<keyword evidence="5" id="KW-0238">DNA-binding</keyword>
<dbReference type="EMBL" id="JAPQKI010000009">
    <property type="protein sequence ID" value="KAJ5090604.1"/>
    <property type="molecule type" value="Genomic_DNA"/>
</dbReference>
<evidence type="ECO:0000256" key="5">
    <source>
        <dbReference type="ARBA" id="ARBA00023125"/>
    </source>
</evidence>
<proteinExistence type="predicted"/>
<evidence type="ECO:0000313" key="10">
    <source>
        <dbReference type="Proteomes" id="UP001149074"/>
    </source>
</evidence>
<gene>
    <name evidence="9" type="ORF">N7532_009288</name>
</gene>
<dbReference type="GO" id="GO:0000785">
    <property type="term" value="C:chromatin"/>
    <property type="evidence" value="ECO:0007669"/>
    <property type="project" value="InterPro"/>
</dbReference>
<dbReference type="SMART" id="SM00384">
    <property type="entry name" value="AT_hook"/>
    <property type="match status" value="4"/>
</dbReference>
<organism evidence="9 10">
    <name type="scientific">Penicillium argentinense</name>
    <dbReference type="NCBI Taxonomy" id="1131581"/>
    <lineage>
        <taxon>Eukaryota</taxon>
        <taxon>Fungi</taxon>
        <taxon>Dikarya</taxon>
        <taxon>Ascomycota</taxon>
        <taxon>Pezizomycotina</taxon>
        <taxon>Eurotiomycetes</taxon>
        <taxon>Eurotiomycetidae</taxon>
        <taxon>Eurotiales</taxon>
        <taxon>Aspergillaceae</taxon>
        <taxon>Penicillium</taxon>
    </lineage>
</organism>
<feature type="domain" description="EVE" evidence="8">
    <location>
        <begin position="169"/>
        <end position="327"/>
    </location>
</feature>
<feature type="compositionally biased region" description="Low complexity" evidence="7">
    <location>
        <begin position="86"/>
        <end position="101"/>
    </location>
</feature>
<evidence type="ECO:0000256" key="7">
    <source>
        <dbReference type="SAM" id="MobiDB-lite"/>
    </source>
</evidence>
<dbReference type="Proteomes" id="UP001149074">
    <property type="component" value="Unassembled WGS sequence"/>
</dbReference>
<dbReference type="PANTHER" id="PTHR14087:SF7">
    <property type="entry name" value="THYMOCYTE NUCLEAR PROTEIN 1"/>
    <property type="match status" value="1"/>
</dbReference>
<dbReference type="InterPro" id="IPR002740">
    <property type="entry name" value="EVE_domain"/>
</dbReference>
<sequence>MPKRKADATKASSADIKTPAKRARASSPAGDNAGQSTPDVHNAITPQTGEKRGRGRPRKNPEAATPKAVNDGAKRGRGRPKKVLTEAEAAAAAAKAATSSAGPKKGRGRPRKEPGTETPSATPKKKDGRGRPRKSLPANDEPSIFDAKADPDEETTTGPIPNHATGRSYWLMKAEPESRLEKGVDVKFSIDDLAAAKEPEPWDGVRNAVARNLMRDMKKGDYALFYHSNCKTPGVVGAMEIVQEHSTDESAFDPKHPYYDPKSKRDDPKWSVVHVEFRRKFNKQVTLHDLKANAEPGKPLKNLQTIKQSRLSVSSVTPAQWRFILELAGEDPDADLNAPGTEKDTDAEKESDEESNAEK</sequence>
<comment type="caution">
    <text evidence="9">The sequence shown here is derived from an EMBL/GenBank/DDBJ whole genome shotgun (WGS) entry which is preliminary data.</text>
</comment>
<dbReference type="CDD" id="cd21133">
    <property type="entry name" value="EVE"/>
    <property type="match status" value="1"/>
</dbReference>
<dbReference type="GO" id="GO:0006355">
    <property type="term" value="P:regulation of DNA-templated transcription"/>
    <property type="evidence" value="ECO:0007669"/>
    <property type="project" value="InterPro"/>
</dbReference>
<evidence type="ECO:0000256" key="2">
    <source>
        <dbReference type="ARBA" id="ARBA00014654"/>
    </source>
</evidence>
<evidence type="ECO:0000259" key="8">
    <source>
        <dbReference type="Pfam" id="PF01878"/>
    </source>
</evidence>
<dbReference type="InterPro" id="IPR052181">
    <property type="entry name" value="5hmC_binding"/>
</dbReference>
<name>A0A9W9EZ00_9EURO</name>
<keyword evidence="4" id="KW-0677">Repeat</keyword>
<dbReference type="InterPro" id="IPR015947">
    <property type="entry name" value="PUA-like_sf"/>
</dbReference>
<feature type="compositionally biased region" description="Polar residues" evidence="7">
    <location>
        <begin position="33"/>
        <end position="48"/>
    </location>
</feature>
<dbReference type="PRINTS" id="PR00929">
    <property type="entry name" value="ATHOOK"/>
</dbReference>
<dbReference type="Pfam" id="PF02178">
    <property type="entry name" value="AT_hook"/>
    <property type="match status" value="4"/>
</dbReference>
<dbReference type="AlphaFoldDB" id="A0A9W9EZ00"/>
<feature type="compositionally biased region" description="Acidic residues" evidence="7">
    <location>
        <begin position="349"/>
        <end position="359"/>
    </location>
</feature>
<accession>A0A9W9EZ00</accession>
<protein>
    <recommendedName>
        <fullName evidence="2">Thymocyte nuclear protein 1</fullName>
    </recommendedName>
</protein>
<dbReference type="Pfam" id="PF01878">
    <property type="entry name" value="EVE"/>
    <property type="match status" value="1"/>
</dbReference>
<dbReference type="PROSITE" id="PS00354">
    <property type="entry name" value="HMGI_Y"/>
    <property type="match status" value="2"/>
</dbReference>
<dbReference type="InterPro" id="IPR047197">
    <property type="entry name" value="THYN1-like_EVE"/>
</dbReference>
<evidence type="ECO:0000256" key="6">
    <source>
        <dbReference type="ARBA" id="ARBA00023242"/>
    </source>
</evidence>
<evidence type="ECO:0000256" key="3">
    <source>
        <dbReference type="ARBA" id="ARBA00022553"/>
    </source>
</evidence>
<dbReference type="FunFam" id="3.10.590.10:FF:000003">
    <property type="entry name" value="Thymocyte nuclear protein 1"/>
    <property type="match status" value="1"/>
</dbReference>
<reference evidence="9" key="2">
    <citation type="journal article" date="2023" name="IMA Fungus">
        <title>Comparative genomic study of the Penicillium genus elucidates a diverse pangenome and 15 lateral gene transfer events.</title>
        <authorList>
            <person name="Petersen C."/>
            <person name="Sorensen T."/>
            <person name="Nielsen M.R."/>
            <person name="Sondergaard T.E."/>
            <person name="Sorensen J.L."/>
            <person name="Fitzpatrick D.A."/>
            <person name="Frisvad J.C."/>
            <person name="Nielsen K.L."/>
        </authorList>
    </citation>
    <scope>NUCLEOTIDE SEQUENCE</scope>
    <source>
        <strain evidence="9">IBT 30761</strain>
    </source>
</reference>
<keyword evidence="3" id="KW-0597">Phosphoprotein</keyword>
<dbReference type="PRINTS" id="PR00930">
    <property type="entry name" value="HIGHMOBLTYIY"/>
</dbReference>
<keyword evidence="10" id="KW-1185">Reference proteome</keyword>
<feature type="region of interest" description="Disordered" evidence="7">
    <location>
        <begin position="1"/>
        <end position="169"/>
    </location>
</feature>
<reference evidence="9" key="1">
    <citation type="submission" date="2022-11" db="EMBL/GenBank/DDBJ databases">
        <authorList>
            <person name="Petersen C."/>
        </authorList>
    </citation>
    <scope>NUCLEOTIDE SEQUENCE</scope>
    <source>
        <strain evidence="9">IBT 30761</strain>
    </source>
</reference>
<dbReference type="RefSeq" id="XP_056472585.1">
    <property type="nucleotide sequence ID" value="XM_056621779.1"/>
</dbReference>
<dbReference type="GO" id="GO:0005634">
    <property type="term" value="C:nucleus"/>
    <property type="evidence" value="ECO:0007669"/>
    <property type="project" value="UniProtKB-SubCell"/>
</dbReference>
<evidence type="ECO:0000256" key="4">
    <source>
        <dbReference type="ARBA" id="ARBA00022737"/>
    </source>
</evidence>
<evidence type="ECO:0000256" key="1">
    <source>
        <dbReference type="ARBA" id="ARBA00004123"/>
    </source>
</evidence>
<dbReference type="PANTHER" id="PTHR14087">
    <property type="entry name" value="THYMOCYTE NUCLEAR PROTEIN 1"/>
    <property type="match status" value="1"/>
</dbReference>